<name>A0A2W7BZZ4_9HYPH</name>
<keyword evidence="3" id="KW-1185">Reference proteome</keyword>
<evidence type="ECO:0000313" key="3">
    <source>
        <dbReference type="Proteomes" id="UP000248616"/>
    </source>
</evidence>
<dbReference type="EMBL" id="MZXV01000051">
    <property type="protein sequence ID" value="PZV36164.1"/>
    <property type="molecule type" value="Genomic_DNA"/>
</dbReference>
<dbReference type="RefSeq" id="WP_111546493.1">
    <property type="nucleotide sequence ID" value="NZ_MZXV01000051.1"/>
</dbReference>
<comment type="caution">
    <text evidence="2">The sequence shown here is derived from an EMBL/GenBank/DDBJ whole genome shotgun (WGS) entry which is preliminary data.</text>
</comment>
<proteinExistence type="predicted"/>
<gene>
    <name evidence="2" type="ORF">B5V02_23445</name>
</gene>
<feature type="region of interest" description="Disordered" evidence="1">
    <location>
        <begin position="1"/>
        <end position="21"/>
    </location>
</feature>
<sequence length="83" mass="9320">MTGGQSRTADQRREADRIRKQEERARYDAGIILLPVALNKQHITRLLVNLKKIDPDISNDRKALSEAVSELLASLKAVDIVPE</sequence>
<reference evidence="3" key="1">
    <citation type="submission" date="2017-03" db="EMBL/GenBank/DDBJ databases">
        <authorList>
            <person name="Safronova V.I."/>
            <person name="Sazanova A.L."/>
            <person name="Chirak E.R."/>
        </authorList>
    </citation>
    <scope>NUCLEOTIDE SEQUENCE [LARGE SCALE GENOMIC DNA]</scope>
    <source>
        <strain evidence="3">Ach-343</strain>
    </source>
</reference>
<organism evidence="2 3">
    <name type="scientific">Mesorhizobium kowhaii</name>
    <dbReference type="NCBI Taxonomy" id="1300272"/>
    <lineage>
        <taxon>Bacteria</taxon>
        <taxon>Pseudomonadati</taxon>
        <taxon>Pseudomonadota</taxon>
        <taxon>Alphaproteobacteria</taxon>
        <taxon>Hyphomicrobiales</taxon>
        <taxon>Phyllobacteriaceae</taxon>
        <taxon>Mesorhizobium</taxon>
    </lineage>
</organism>
<accession>A0A2W7BZZ4</accession>
<protein>
    <submittedName>
        <fullName evidence="2">Uncharacterized protein</fullName>
    </submittedName>
</protein>
<dbReference type="Proteomes" id="UP000248616">
    <property type="component" value="Unassembled WGS sequence"/>
</dbReference>
<feature type="compositionally biased region" description="Basic and acidic residues" evidence="1">
    <location>
        <begin position="9"/>
        <end position="21"/>
    </location>
</feature>
<evidence type="ECO:0000256" key="1">
    <source>
        <dbReference type="SAM" id="MobiDB-lite"/>
    </source>
</evidence>
<dbReference type="AlphaFoldDB" id="A0A2W7BZZ4"/>
<evidence type="ECO:0000313" key="2">
    <source>
        <dbReference type="EMBL" id="PZV36164.1"/>
    </source>
</evidence>